<dbReference type="InterPro" id="IPR017853">
    <property type="entry name" value="GH"/>
</dbReference>
<comment type="catalytic activity">
    <reaction evidence="1">
        <text>Hydrolysis of terminal non-reducing N-acetyl-D-hexosamine residues in N-acetyl-beta-D-hexosaminides.</text>
        <dbReference type="EC" id="3.2.1.52"/>
    </reaction>
</comment>
<dbReference type="Proteomes" id="UP001597314">
    <property type="component" value="Unassembled WGS sequence"/>
</dbReference>
<gene>
    <name evidence="7" type="primary">nagZ</name>
    <name evidence="7" type="ORF">ACFSOX_01580</name>
</gene>
<dbReference type="InterPro" id="IPR050226">
    <property type="entry name" value="NagZ_Beta-hexosaminidase"/>
</dbReference>
<keyword evidence="5 7" id="KW-0326">Glycosidase</keyword>
<dbReference type="EMBL" id="JBHUIW010000001">
    <property type="protein sequence ID" value="MFD2180828.1"/>
    <property type="molecule type" value="Genomic_DNA"/>
</dbReference>
<feature type="domain" description="Glycoside hydrolase family 3 N-terminal" evidence="6">
    <location>
        <begin position="16"/>
        <end position="293"/>
    </location>
</feature>
<evidence type="ECO:0000256" key="5">
    <source>
        <dbReference type="ARBA" id="ARBA00023295"/>
    </source>
</evidence>
<dbReference type="InterPro" id="IPR036962">
    <property type="entry name" value="Glyco_hydro_3_N_sf"/>
</dbReference>
<dbReference type="SUPFAM" id="SSF51445">
    <property type="entry name" value="(Trans)glycosidases"/>
    <property type="match status" value="1"/>
</dbReference>
<evidence type="ECO:0000256" key="3">
    <source>
        <dbReference type="ARBA" id="ARBA00012663"/>
    </source>
</evidence>
<dbReference type="NCBIfam" id="NF003740">
    <property type="entry name" value="PRK05337.1"/>
    <property type="match status" value="1"/>
</dbReference>
<evidence type="ECO:0000259" key="6">
    <source>
        <dbReference type="Pfam" id="PF00933"/>
    </source>
</evidence>
<evidence type="ECO:0000313" key="8">
    <source>
        <dbReference type="Proteomes" id="UP001597314"/>
    </source>
</evidence>
<sequence length="336" mass="34371">MTARAFITGVSGLRLTDAERQFLRTARPFGLILFKRNIDTPAQVVALVDEFREAVGAEAAVLVDQEGGRVQRLGPPHWPAYPAGGWYGALHARDPQAGLAAARLGARLIAADLVALGITVDCLPVGDVPAPEGDPVIGDRAYGTTPATVAALAAAAAEGLMAGGVLPVVKHMPGHGRAACDSHKALPRVSADRATLEAIDVAAFRPLAALPFGMTAHVVYMALDPDRPATLSPTVIGEVIRGAIGFSGALMTDDLSMGALSGSLAERTRAALSAGCDLALHCNGNLVEMEQVAAESPGLSGAAAGRCAAALAARRSPDPIDLAEARAAFSRMIAAS</sequence>
<dbReference type="Pfam" id="PF00933">
    <property type="entry name" value="Glyco_hydro_3"/>
    <property type="match status" value="1"/>
</dbReference>
<evidence type="ECO:0000256" key="4">
    <source>
        <dbReference type="ARBA" id="ARBA00022801"/>
    </source>
</evidence>
<evidence type="ECO:0000256" key="2">
    <source>
        <dbReference type="ARBA" id="ARBA00005336"/>
    </source>
</evidence>
<reference evidence="8" key="1">
    <citation type="journal article" date="2019" name="Int. J. Syst. Evol. Microbiol.">
        <title>The Global Catalogue of Microorganisms (GCM) 10K type strain sequencing project: providing services to taxonomists for standard genome sequencing and annotation.</title>
        <authorList>
            <consortium name="The Broad Institute Genomics Platform"/>
            <consortium name="The Broad Institute Genome Sequencing Center for Infectious Disease"/>
            <person name="Wu L."/>
            <person name="Ma J."/>
        </authorList>
    </citation>
    <scope>NUCLEOTIDE SEQUENCE [LARGE SCALE GENOMIC DNA]</scope>
    <source>
        <strain evidence="8">CGMCC 1.6774</strain>
    </source>
</reference>
<dbReference type="InterPro" id="IPR001764">
    <property type="entry name" value="Glyco_hydro_3_N"/>
</dbReference>
<organism evidence="7 8">
    <name type="scientific">Rhodoplanes azumiensis</name>
    <dbReference type="NCBI Taxonomy" id="1897628"/>
    <lineage>
        <taxon>Bacteria</taxon>
        <taxon>Pseudomonadati</taxon>
        <taxon>Pseudomonadota</taxon>
        <taxon>Alphaproteobacteria</taxon>
        <taxon>Hyphomicrobiales</taxon>
        <taxon>Nitrobacteraceae</taxon>
        <taxon>Rhodoplanes</taxon>
    </lineage>
</organism>
<name>A0ABW5AD17_9BRAD</name>
<evidence type="ECO:0000256" key="1">
    <source>
        <dbReference type="ARBA" id="ARBA00001231"/>
    </source>
</evidence>
<dbReference type="EC" id="3.2.1.52" evidence="3"/>
<dbReference type="GO" id="GO:0004563">
    <property type="term" value="F:beta-N-acetylhexosaminidase activity"/>
    <property type="evidence" value="ECO:0007669"/>
    <property type="project" value="UniProtKB-EC"/>
</dbReference>
<accession>A0ABW5AD17</accession>
<keyword evidence="8" id="KW-1185">Reference proteome</keyword>
<proteinExistence type="inferred from homology"/>
<dbReference type="PANTHER" id="PTHR30480">
    <property type="entry name" value="BETA-HEXOSAMINIDASE-RELATED"/>
    <property type="match status" value="1"/>
</dbReference>
<comment type="similarity">
    <text evidence="2">Belongs to the glycosyl hydrolase 3 family.</text>
</comment>
<comment type="caution">
    <text evidence="7">The sequence shown here is derived from an EMBL/GenBank/DDBJ whole genome shotgun (WGS) entry which is preliminary data.</text>
</comment>
<keyword evidence="4 7" id="KW-0378">Hydrolase</keyword>
<dbReference type="Gene3D" id="3.20.20.300">
    <property type="entry name" value="Glycoside hydrolase, family 3, N-terminal domain"/>
    <property type="match status" value="1"/>
</dbReference>
<dbReference type="RefSeq" id="WP_378476030.1">
    <property type="nucleotide sequence ID" value="NZ_JBHUIW010000001.1"/>
</dbReference>
<dbReference type="PANTHER" id="PTHR30480:SF13">
    <property type="entry name" value="BETA-HEXOSAMINIDASE"/>
    <property type="match status" value="1"/>
</dbReference>
<protein>
    <recommendedName>
        <fullName evidence="3">beta-N-acetylhexosaminidase</fullName>
        <ecNumber evidence="3">3.2.1.52</ecNumber>
    </recommendedName>
</protein>
<evidence type="ECO:0000313" key="7">
    <source>
        <dbReference type="EMBL" id="MFD2180828.1"/>
    </source>
</evidence>